<dbReference type="EMBL" id="BTRK01000004">
    <property type="protein sequence ID" value="GMR49413.1"/>
    <property type="molecule type" value="Genomic_DNA"/>
</dbReference>
<comment type="caution">
    <text evidence="2">The sequence shown here is derived from an EMBL/GenBank/DDBJ whole genome shotgun (WGS) entry which is preliminary data.</text>
</comment>
<feature type="region of interest" description="Disordered" evidence="1">
    <location>
        <begin position="1"/>
        <end position="74"/>
    </location>
</feature>
<dbReference type="AlphaFoldDB" id="A0AAN5CRI5"/>
<feature type="compositionally biased region" description="Basic and acidic residues" evidence="1">
    <location>
        <begin position="12"/>
        <end position="24"/>
    </location>
</feature>
<accession>A0AAN5CRI5</accession>
<protein>
    <submittedName>
        <fullName evidence="2">Uncharacterized protein</fullName>
    </submittedName>
</protein>
<sequence>RSISSLSYLMQPKEEPFDEYRSISDDNQTNSGLRNDDILIKEEEDLETADFDPNEIEKKQEELEVNNQNGFEID</sequence>
<evidence type="ECO:0000313" key="2">
    <source>
        <dbReference type="EMBL" id="GMR49413.1"/>
    </source>
</evidence>
<proteinExistence type="predicted"/>
<feature type="compositionally biased region" description="Polar residues" evidence="1">
    <location>
        <begin position="65"/>
        <end position="74"/>
    </location>
</feature>
<dbReference type="Proteomes" id="UP001328107">
    <property type="component" value="Unassembled WGS sequence"/>
</dbReference>
<feature type="compositionally biased region" description="Acidic residues" evidence="1">
    <location>
        <begin position="42"/>
        <end position="54"/>
    </location>
</feature>
<feature type="non-terminal residue" evidence="2">
    <location>
        <position position="1"/>
    </location>
</feature>
<name>A0AAN5CRI5_9BILA</name>
<evidence type="ECO:0000313" key="3">
    <source>
        <dbReference type="Proteomes" id="UP001328107"/>
    </source>
</evidence>
<evidence type="ECO:0000256" key="1">
    <source>
        <dbReference type="SAM" id="MobiDB-lite"/>
    </source>
</evidence>
<gene>
    <name evidence="2" type="ORF">PMAYCL1PPCAC_19608</name>
</gene>
<feature type="non-terminal residue" evidence="2">
    <location>
        <position position="74"/>
    </location>
</feature>
<reference evidence="3" key="1">
    <citation type="submission" date="2022-10" db="EMBL/GenBank/DDBJ databases">
        <title>Genome assembly of Pristionchus species.</title>
        <authorList>
            <person name="Yoshida K."/>
            <person name="Sommer R.J."/>
        </authorList>
    </citation>
    <scope>NUCLEOTIDE SEQUENCE [LARGE SCALE GENOMIC DNA]</scope>
    <source>
        <strain evidence="3">RS5460</strain>
    </source>
</reference>
<organism evidence="2 3">
    <name type="scientific">Pristionchus mayeri</name>
    <dbReference type="NCBI Taxonomy" id="1317129"/>
    <lineage>
        <taxon>Eukaryota</taxon>
        <taxon>Metazoa</taxon>
        <taxon>Ecdysozoa</taxon>
        <taxon>Nematoda</taxon>
        <taxon>Chromadorea</taxon>
        <taxon>Rhabditida</taxon>
        <taxon>Rhabditina</taxon>
        <taxon>Diplogasteromorpha</taxon>
        <taxon>Diplogasteroidea</taxon>
        <taxon>Neodiplogasteridae</taxon>
        <taxon>Pristionchus</taxon>
    </lineage>
</organism>
<keyword evidence="3" id="KW-1185">Reference proteome</keyword>